<evidence type="ECO:0000313" key="2">
    <source>
        <dbReference type="EMBL" id="RIE17248.1"/>
    </source>
</evidence>
<dbReference type="Proteomes" id="UP000266113">
    <property type="component" value="Unassembled WGS sequence"/>
</dbReference>
<proteinExistence type="predicted"/>
<feature type="region of interest" description="Disordered" evidence="1">
    <location>
        <begin position="44"/>
        <end position="65"/>
    </location>
</feature>
<evidence type="ECO:0000256" key="1">
    <source>
        <dbReference type="SAM" id="MobiDB-lite"/>
    </source>
</evidence>
<name>A0A398DYJ4_9BACT</name>
<dbReference type="AlphaFoldDB" id="A0A398DYJ4"/>
<dbReference type="EMBL" id="QXIY01000009">
    <property type="protein sequence ID" value="RIE17248.1"/>
    <property type="molecule type" value="Genomic_DNA"/>
</dbReference>
<reference evidence="2 3" key="1">
    <citation type="submission" date="2018-09" db="EMBL/GenBank/DDBJ databases">
        <title>Discovery and Ecogenomic Context for Candidatus Cryosericales, a Global Caldiserica Order Active in Thawing Permafrost.</title>
        <authorList>
            <person name="Martinez M.A."/>
            <person name="Woodcroft B.J."/>
            <person name="Ignacio Espinoza J.C."/>
            <person name="Zayed A."/>
            <person name="Singleton C.M."/>
            <person name="Boyd J."/>
            <person name="Li Y.-F."/>
            <person name="Purvine S."/>
            <person name="Maughan H."/>
            <person name="Hodgkins S.B."/>
            <person name="Anderson D."/>
            <person name="Sederholm M."/>
            <person name="Temperton B."/>
            <person name="Saleska S.R."/>
            <person name="Tyson G.W."/>
            <person name="Rich V.I."/>
        </authorList>
    </citation>
    <scope>NUCLEOTIDE SEQUENCE [LARGE SCALE GENOMIC DNA]</scope>
    <source>
        <strain evidence="2 3">SMC1</strain>
    </source>
</reference>
<organism evidence="2 3">
    <name type="scientific">Candidatus Cryosericum septentrionale</name>
    <dbReference type="NCBI Taxonomy" id="2290913"/>
    <lineage>
        <taxon>Bacteria</taxon>
        <taxon>Pseudomonadati</taxon>
        <taxon>Caldisericota/Cryosericota group</taxon>
        <taxon>Candidatus Cryosericota</taxon>
        <taxon>Candidatus Cryosericia</taxon>
        <taxon>Candidatus Cryosericales</taxon>
        <taxon>Candidatus Cryosericaceae</taxon>
        <taxon>Candidatus Cryosericum</taxon>
    </lineage>
</organism>
<gene>
    <name evidence="2" type="ORF">SMC1_02710</name>
</gene>
<sequence>MDSRLRGNDGEGGEWQLERSLFVVLADAGTHAMMQGWIPGFAEKHPSPWTKGLGGMTESRDYGSK</sequence>
<accession>A0A398DYJ4</accession>
<comment type="caution">
    <text evidence="2">The sequence shown here is derived from an EMBL/GenBank/DDBJ whole genome shotgun (WGS) entry which is preliminary data.</text>
</comment>
<keyword evidence="3" id="KW-1185">Reference proteome</keyword>
<evidence type="ECO:0000313" key="3">
    <source>
        <dbReference type="Proteomes" id="UP000266113"/>
    </source>
</evidence>
<protein>
    <submittedName>
        <fullName evidence="2">Uncharacterized protein</fullName>
    </submittedName>
</protein>